<accession>A0A6M3LX20</accession>
<dbReference type="EMBL" id="MT143497">
    <property type="protein sequence ID" value="QJA97481.1"/>
    <property type="molecule type" value="Genomic_DNA"/>
</dbReference>
<organism evidence="1">
    <name type="scientific">viral metagenome</name>
    <dbReference type="NCBI Taxonomy" id="1070528"/>
    <lineage>
        <taxon>unclassified sequences</taxon>
        <taxon>metagenomes</taxon>
        <taxon>organismal metagenomes</taxon>
    </lineage>
</organism>
<dbReference type="AlphaFoldDB" id="A0A6M3LX20"/>
<sequence length="89" mass="9229">MNGNYTAGTEGIFDAGATVVDNGWFPWGENSQSVTATVPGSLAQALVNGRIVIPPTAALSMSSVAQTAVVTVCMGLRYYSVPLTEYTLA</sequence>
<protein>
    <submittedName>
        <fullName evidence="1">Uncharacterized protein</fullName>
    </submittedName>
</protein>
<name>A0A6M3LX20_9ZZZZ</name>
<evidence type="ECO:0000313" key="1">
    <source>
        <dbReference type="EMBL" id="QJA97481.1"/>
    </source>
</evidence>
<gene>
    <name evidence="1" type="ORF">MM415B06197_0009</name>
</gene>
<proteinExistence type="predicted"/>
<reference evidence="1" key="1">
    <citation type="submission" date="2020-03" db="EMBL/GenBank/DDBJ databases">
        <title>The deep terrestrial virosphere.</title>
        <authorList>
            <person name="Holmfeldt K."/>
            <person name="Nilsson E."/>
            <person name="Simone D."/>
            <person name="Lopez-Fernandez M."/>
            <person name="Wu X."/>
            <person name="de Brujin I."/>
            <person name="Lundin D."/>
            <person name="Andersson A."/>
            <person name="Bertilsson S."/>
            <person name="Dopson M."/>
        </authorList>
    </citation>
    <scope>NUCLEOTIDE SEQUENCE</scope>
    <source>
        <strain evidence="1">MM415B06197</strain>
    </source>
</reference>